<sequence length="186" mass="20531">MHFAGLHMGDDSKENDPPTDSNETQTRKDRQSRTASPSLKRKHHCLSELSVNIGDRGRSKLHRKSHWAPPPSSNPPSSPSVIDLTDLPSSPIQSIDLTELPSSPVRGSTGISTDLIGQPHNLLITHDEFFGQWIYNMPLHGLLRYARDPSQSMGFKEAASSELERRFLLAAGMVLNGSQVVVKDVM</sequence>
<proteinExistence type="predicted"/>
<evidence type="ECO:0000313" key="3">
    <source>
        <dbReference type="Proteomes" id="UP000800035"/>
    </source>
</evidence>
<organism evidence="2 3">
    <name type="scientific">Byssothecium circinans</name>
    <dbReference type="NCBI Taxonomy" id="147558"/>
    <lineage>
        <taxon>Eukaryota</taxon>
        <taxon>Fungi</taxon>
        <taxon>Dikarya</taxon>
        <taxon>Ascomycota</taxon>
        <taxon>Pezizomycotina</taxon>
        <taxon>Dothideomycetes</taxon>
        <taxon>Pleosporomycetidae</taxon>
        <taxon>Pleosporales</taxon>
        <taxon>Massarineae</taxon>
        <taxon>Massarinaceae</taxon>
        <taxon>Byssothecium</taxon>
    </lineage>
</organism>
<evidence type="ECO:0000256" key="1">
    <source>
        <dbReference type="SAM" id="MobiDB-lite"/>
    </source>
</evidence>
<dbReference type="EMBL" id="ML976980">
    <property type="protein sequence ID" value="KAF1962044.1"/>
    <property type="molecule type" value="Genomic_DNA"/>
</dbReference>
<gene>
    <name evidence="2" type="ORF">CC80DRAFT_488412</name>
</gene>
<feature type="region of interest" description="Disordered" evidence="1">
    <location>
        <begin position="1"/>
        <end position="83"/>
    </location>
</feature>
<protein>
    <submittedName>
        <fullName evidence="2">Uncharacterized protein</fullName>
    </submittedName>
</protein>
<dbReference type="Proteomes" id="UP000800035">
    <property type="component" value="Unassembled WGS sequence"/>
</dbReference>
<feature type="compositionally biased region" description="Pro residues" evidence="1">
    <location>
        <begin position="68"/>
        <end position="78"/>
    </location>
</feature>
<keyword evidence="3" id="KW-1185">Reference proteome</keyword>
<accession>A0A6A5UBG0</accession>
<name>A0A6A5UBG0_9PLEO</name>
<dbReference type="AlphaFoldDB" id="A0A6A5UBG0"/>
<reference evidence="2" key="1">
    <citation type="journal article" date="2020" name="Stud. Mycol.">
        <title>101 Dothideomycetes genomes: a test case for predicting lifestyles and emergence of pathogens.</title>
        <authorList>
            <person name="Haridas S."/>
            <person name="Albert R."/>
            <person name="Binder M."/>
            <person name="Bloem J."/>
            <person name="Labutti K."/>
            <person name="Salamov A."/>
            <person name="Andreopoulos B."/>
            <person name="Baker S."/>
            <person name="Barry K."/>
            <person name="Bills G."/>
            <person name="Bluhm B."/>
            <person name="Cannon C."/>
            <person name="Castanera R."/>
            <person name="Culley D."/>
            <person name="Daum C."/>
            <person name="Ezra D."/>
            <person name="Gonzalez J."/>
            <person name="Henrissat B."/>
            <person name="Kuo A."/>
            <person name="Liang C."/>
            <person name="Lipzen A."/>
            <person name="Lutzoni F."/>
            <person name="Magnuson J."/>
            <person name="Mondo S."/>
            <person name="Nolan M."/>
            <person name="Ohm R."/>
            <person name="Pangilinan J."/>
            <person name="Park H.-J."/>
            <person name="Ramirez L."/>
            <person name="Alfaro M."/>
            <person name="Sun H."/>
            <person name="Tritt A."/>
            <person name="Yoshinaga Y."/>
            <person name="Zwiers L.-H."/>
            <person name="Turgeon B."/>
            <person name="Goodwin S."/>
            <person name="Spatafora J."/>
            <person name="Crous P."/>
            <person name="Grigoriev I."/>
        </authorList>
    </citation>
    <scope>NUCLEOTIDE SEQUENCE</scope>
    <source>
        <strain evidence="2">CBS 675.92</strain>
    </source>
</reference>
<evidence type="ECO:0000313" key="2">
    <source>
        <dbReference type="EMBL" id="KAF1962044.1"/>
    </source>
</evidence>